<dbReference type="AlphaFoldDB" id="E8M077"/>
<dbReference type="GO" id="GO:0008033">
    <property type="term" value="P:tRNA processing"/>
    <property type="evidence" value="ECO:0007669"/>
    <property type="project" value="UniProtKB-KW"/>
</dbReference>
<evidence type="ECO:0000313" key="6">
    <source>
        <dbReference type="EMBL" id="EGA63648.1"/>
    </source>
</evidence>
<dbReference type="SMART" id="SM01144">
    <property type="entry name" value="DTW"/>
    <property type="match status" value="1"/>
</dbReference>
<evidence type="ECO:0000256" key="2">
    <source>
        <dbReference type="ARBA" id="ARBA00022679"/>
    </source>
</evidence>
<evidence type="ECO:0000256" key="3">
    <source>
        <dbReference type="ARBA" id="ARBA00022691"/>
    </source>
</evidence>
<evidence type="ECO:0000259" key="5">
    <source>
        <dbReference type="SMART" id="SM01144"/>
    </source>
</evidence>
<dbReference type="Pfam" id="PF03942">
    <property type="entry name" value="DTW"/>
    <property type="match status" value="1"/>
</dbReference>
<dbReference type="PANTHER" id="PTHR21392:SF1">
    <property type="entry name" value="TRNA-URIDINE AMINOCARBOXYPROPYLTRANSFERASE"/>
    <property type="match status" value="1"/>
</dbReference>
<dbReference type="eggNOG" id="COG3148">
    <property type="taxonomic scope" value="Bacteria"/>
</dbReference>
<dbReference type="OrthoDB" id="370626at2"/>
<dbReference type="Proteomes" id="UP000004371">
    <property type="component" value="Unassembled WGS sequence"/>
</dbReference>
<keyword evidence="2" id="KW-0808">Transferase</keyword>
<evidence type="ECO:0000256" key="1">
    <source>
        <dbReference type="ARBA" id="ARBA00012386"/>
    </source>
</evidence>
<proteinExistence type="predicted"/>
<dbReference type="RefSeq" id="WP_006881488.1">
    <property type="nucleotide sequence ID" value="NZ_AEVS01000112.1"/>
</dbReference>
<reference evidence="6 7" key="1">
    <citation type="journal article" date="2012" name="Int. J. Syst. Evol. Microbiol.">
        <title>Vibrio caribbeanicus sp. nov., isolated from the marine sponge Scleritoderma cyanea.</title>
        <authorList>
            <person name="Hoffmann M."/>
            <person name="Monday S.R."/>
            <person name="Allard M.W."/>
            <person name="Strain E.A."/>
            <person name="Whittaker P."/>
            <person name="Naum M."/>
            <person name="McCarthy P.J."/>
            <person name="Lopez J.V."/>
            <person name="Fischer M."/>
            <person name="Brown E.W."/>
        </authorList>
    </citation>
    <scope>NUCLEOTIDE SEQUENCE [LARGE SCALE GENOMIC DNA]</scope>
    <source>
        <strain evidence="6 7">LMG 20546</strain>
    </source>
</reference>
<evidence type="ECO:0000313" key="7">
    <source>
        <dbReference type="Proteomes" id="UP000004371"/>
    </source>
</evidence>
<accession>E8M077</accession>
<organism evidence="6 7">
    <name type="scientific">Vibrio brasiliensis LMG 20546</name>
    <dbReference type="NCBI Taxonomy" id="945543"/>
    <lineage>
        <taxon>Bacteria</taxon>
        <taxon>Pseudomonadati</taxon>
        <taxon>Pseudomonadota</taxon>
        <taxon>Gammaproteobacteria</taxon>
        <taxon>Vibrionales</taxon>
        <taxon>Vibrionaceae</taxon>
        <taxon>Vibrio</taxon>
        <taxon>Vibrio oreintalis group</taxon>
    </lineage>
</organism>
<name>E8M077_9VIBR</name>
<dbReference type="EC" id="2.5.1.25" evidence="1"/>
<dbReference type="EMBL" id="AEVS01000112">
    <property type="protein sequence ID" value="EGA63648.1"/>
    <property type="molecule type" value="Genomic_DNA"/>
</dbReference>
<dbReference type="InterPro" id="IPR005636">
    <property type="entry name" value="DTW"/>
</dbReference>
<gene>
    <name evidence="6" type="ORF">VIBR0546_08657</name>
</gene>
<dbReference type="PANTHER" id="PTHR21392">
    <property type="entry name" value="TRNA-URIDINE AMINOCARBOXYPROPYLTRANSFERASE 2"/>
    <property type="match status" value="1"/>
</dbReference>
<protein>
    <recommendedName>
        <fullName evidence="1">tRNA-uridine aminocarboxypropyltransferase</fullName>
        <ecNumber evidence="1">2.5.1.25</ecNumber>
    </recommendedName>
</protein>
<evidence type="ECO:0000256" key="4">
    <source>
        <dbReference type="ARBA" id="ARBA00022694"/>
    </source>
</evidence>
<feature type="domain" description="DTW" evidence="5">
    <location>
        <begin position="8"/>
        <end position="199"/>
    </location>
</feature>
<dbReference type="InterPro" id="IPR039262">
    <property type="entry name" value="DTWD2/TAPT"/>
</dbReference>
<dbReference type="STRING" id="945543.VIBR0546_08657"/>
<dbReference type="GO" id="GO:0016432">
    <property type="term" value="F:tRNA-uridine aminocarboxypropyltransferase activity"/>
    <property type="evidence" value="ECO:0007669"/>
    <property type="project" value="UniProtKB-EC"/>
</dbReference>
<keyword evidence="7" id="KW-1185">Reference proteome</keyword>
<sequence length="209" mass="23705">MSSENVNEGTRCPQCQLSYQCVCELLPHIEAPIHIALLMHENELERETNTGQWLLKSLNSSSCHIWKRTEPCHELLAMIESKAFAPYLLFPSDESVSISTVKQPALNADKTPLFIILDGTWQEAKKMLRKSPWLQALPQVHLTPGRVSTYQLRRNQQQGHLCTLEVCCELLTSMGKESAAEQLLHFFDHYMLAFKADKSGHAFEPKTGV</sequence>
<keyword evidence="3" id="KW-0949">S-adenosyl-L-methionine</keyword>
<keyword evidence="4" id="KW-0819">tRNA processing</keyword>
<comment type="caution">
    <text evidence="6">The sequence shown here is derived from an EMBL/GenBank/DDBJ whole genome shotgun (WGS) entry which is preliminary data.</text>
</comment>